<organism evidence="8 9">
    <name type="scientific">Orchesella dallaii</name>
    <dbReference type="NCBI Taxonomy" id="48710"/>
    <lineage>
        <taxon>Eukaryota</taxon>
        <taxon>Metazoa</taxon>
        <taxon>Ecdysozoa</taxon>
        <taxon>Arthropoda</taxon>
        <taxon>Hexapoda</taxon>
        <taxon>Collembola</taxon>
        <taxon>Entomobryomorpha</taxon>
        <taxon>Entomobryoidea</taxon>
        <taxon>Orchesellidae</taxon>
        <taxon>Orchesellinae</taxon>
        <taxon>Orchesella</taxon>
    </lineage>
</organism>
<comment type="subcellular location">
    <subcellularLocation>
        <location evidence="1">Membrane</location>
        <topology evidence="1">Multi-pass membrane protein</topology>
    </subcellularLocation>
</comment>
<protein>
    <recommendedName>
        <fullName evidence="10">Solute carrier family 23 member 2</fullName>
    </recommendedName>
</protein>
<keyword evidence="5 7" id="KW-0472">Membrane</keyword>
<proteinExistence type="inferred from homology"/>
<evidence type="ECO:0000256" key="2">
    <source>
        <dbReference type="ARBA" id="ARBA00008821"/>
    </source>
</evidence>
<feature type="transmembrane region" description="Helical" evidence="7">
    <location>
        <begin position="100"/>
        <end position="120"/>
    </location>
</feature>
<evidence type="ECO:0000256" key="4">
    <source>
        <dbReference type="ARBA" id="ARBA00022989"/>
    </source>
</evidence>
<dbReference type="Pfam" id="PF00860">
    <property type="entry name" value="Xan_ur_permease"/>
    <property type="match status" value="1"/>
</dbReference>
<evidence type="ECO:0000256" key="6">
    <source>
        <dbReference type="SAM" id="MobiDB-lite"/>
    </source>
</evidence>
<feature type="transmembrane region" description="Helical" evidence="7">
    <location>
        <begin position="410"/>
        <end position="432"/>
    </location>
</feature>
<keyword evidence="3 7" id="KW-0812">Transmembrane</keyword>
<feature type="transmembrane region" description="Helical" evidence="7">
    <location>
        <begin position="502"/>
        <end position="522"/>
    </location>
</feature>
<evidence type="ECO:0000313" key="8">
    <source>
        <dbReference type="EMBL" id="CAL8096060.1"/>
    </source>
</evidence>
<feature type="transmembrane region" description="Helical" evidence="7">
    <location>
        <begin position="267"/>
        <end position="293"/>
    </location>
</feature>
<comment type="caution">
    <text evidence="8">The sequence shown here is derived from an EMBL/GenBank/DDBJ whole genome shotgun (WGS) entry which is preliminary data.</text>
</comment>
<name>A0ABP1QAL9_9HEXA</name>
<accession>A0ABP1QAL9</accession>
<dbReference type="Proteomes" id="UP001642540">
    <property type="component" value="Unassembled WGS sequence"/>
</dbReference>
<keyword evidence="4 7" id="KW-1133">Transmembrane helix</keyword>
<feature type="transmembrane region" description="Helical" evidence="7">
    <location>
        <begin position="69"/>
        <end position="93"/>
    </location>
</feature>
<feature type="transmembrane region" description="Helical" evidence="7">
    <location>
        <begin position="177"/>
        <end position="198"/>
    </location>
</feature>
<evidence type="ECO:0000256" key="3">
    <source>
        <dbReference type="ARBA" id="ARBA00022692"/>
    </source>
</evidence>
<feature type="transmembrane region" description="Helical" evidence="7">
    <location>
        <begin position="126"/>
        <end position="142"/>
    </location>
</feature>
<evidence type="ECO:0000256" key="7">
    <source>
        <dbReference type="SAM" id="Phobius"/>
    </source>
</evidence>
<evidence type="ECO:0000256" key="5">
    <source>
        <dbReference type="ARBA" id="ARBA00023136"/>
    </source>
</evidence>
<dbReference type="InterPro" id="IPR006043">
    <property type="entry name" value="NCS2"/>
</dbReference>
<evidence type="ECO:0008006" key="10">
    <source>
        <dbReference type="Google" id="ProtNLM"/>
    </source>
</evidence>
<feature type="region of interest" description="Disordered" evidence="6">
    <location>
        <begin position="19"/>
        <end position="42"/>
    </location>
</feature>
<evidence type="ECO:0000313" key="9">
    <source>
        <dbReference type="Proteomes" id="UP001642540"/>
    </source>
</evidence>
<feature type="transmembrane region" description="Helical" evidence="7">
    <location>
        <begin position="438"/>
        <end position="456"/>
    </location>
</feature>
<feature type="transmembrane region" description="Helical" evidence="7">
    <location>
        <begin position="229"/>
        <end position="247"/>
    </location>
</feature>
<keyword evidence="9" id="KW-1185">Reference proteome</keyword>
<feature type="transmembrane region" description="Helical" evidence="7">
    <location>
        <begin position="468"/>
        <end position="486"/>
    </location>
</feature>
<gene>
    <name evidence="8" type="ORF">ODALV1_LOCUS9254</name>
</gene>
<dbReference type="EMBL" id="CAXLJM020000027">
    <property type="protein sequence ID" value="CAL8096060.1"/>
    <property type="molecule type" value="Genomic_DNA"/>
</dbReference>
<evidence type="ECO:0000256" key="1">
    <source>
        <dbReference type="ARBA" id="ARBA00004141"/>
    </source>
</evidence>
<sequence length="629" mass="68183">MVSGKFTENIIPHFQDPVNKGKDATKDINGAENIPSTSTSSDCLESADNELIYSINDEPPWYLTIFLGFQHYIMMAGGTVSVPFILCPAMCILDNDPVRAQIISTVMFVSGIVTLLQSTFGTRLPIIQGGSFAFIVPALAILNQPEWKCPPQAVISALTPEARTELWQRRIRELQGAIIIASLVEVFIGFFGIVGMLLKFITPMTVAPAIALLGLSLFHVAGIHASTNWGIAILTIVLIILFSQYLRNVQLSIPFLKISGKTPSYPVFQVFPVLLTIIISWTVCGILTGTGVLKPGNPARTDFKLNVITQSEWLFIPYPFQWGIPTITAGAVFGMLSGVIAGSIESIGDYYACARISGATPPPKHAINRGIFMEGVGCVLAGVFGTSNGTTSYSENIGAISVTKVGSRRVIQAAGCLMIVFSLIGKFGAAFICIPEPIIGGIFCVVFATVTAVGLSNLQGVNLNSSRNIFIIGFSIFFGLVISQWMDANKGAIDVGNESLNQIINILLSTGMFVAGMLGFFLDNTIPGTPEERGLVEWSAHLKTDDDGVPRNRDAGYDIPFCMSFIKRIRCFKWLPVSPTFQNHWVPEIPKTLPRRSRNRISIGKDVPMQSQTEGSIPNGAKLQIYKAT</sequence>
<reference evidence="8 9" key="1">
    <citation type="submission" date="2024-08" db="EMBL/GenBank/DDBJ databases">
        <authorList>
            <person name="Cucini C."/>
            <person name="Frati F."/>
        </authorList>
    </citation>
    <scope>NUCLEOTIDE SEQUENCE [LARGE SCALE GENOMIC DNA]</scope>
</reference>
<comment type="similarity">
    <text evidence="2">Belongs to the nucleobase:cation symporter-2 (NCS2) (TC 2.A.40) family.</text>
</comment>
<dbReference type="PANTHER" id="PTHR11119">
    <property type="entry name" value="XANTHINE-URACIL / VITAMIN C PERMEASE FAMILY MEMBER"/>
    <property type="match status" value="1"/>
</dbReference>